<gene>
    <name evidence="3" type="primary">20212330</name>
    <name evidence="2" type="ORF">HELRODRAFT_192581</name>
</gene>
<feature type="transmembrane region" description="Helical" evidence="1">
    <location>
        <begin position="5"/>
        <end position="22"/>
    </location>
</feature>
<dbReference type="EMBL" id="AMQM01005397">
    <property type="status" value="NOT_ANNOTATED_CDS"/>
    <property type="molecule type" value="Genomic_DNA"/>
</dbReference>
<name>T1FU34_HELRO</name>
<dbReference type="InParanoid" id="T1FU34"/>
<keyword evidence="1" id="KW-1133">Transmembrane helix</keyword>
<dbReference type="KEGG" id="hro:HELRODRAFT_192581"/>
<keyword evidence="1" id="KW-0472">Membrane</keyword>
<accession>T1FU34</accession>
<dbReference type="CTD" id="20212330"/>
<dbReference type="HOGENOM" id="CLU_1134619_0_0_1"/>
<reference evidence="2 4" key="2">
    <citation type="journal article" date="2013" name="Nature">
        <title>Insights into bilaterian evolution from three spiralian genomes.</title>
        <authorList>
            <person name="Simakov O."/>
            <person name="Marletaz F."/>
            <person name="Cho S.J."/>
            <person name="Edsinger-Gonzales E."/>
            <person name="Havlak P."/>
            <person name="Hellsten U."/>
            <person name="Kuo D.H."/>
            <person name="Larsson T."/>
            <person name="Lv J."/>
            <person name="Arendt D."/>
            <person name="Savage R."/>
            <person name="Osoegawa K."/>
            <person name="de Jong P."/>
            <person name="Grimwood J."/>
            <person name="Chapman J.A."/>
            <person name="Shapiro H."/>
            <person name="Aerts A."/>
            <person name="Otillar R.P."/>
            <person name="Terry A.Y."/>
            <person name="Boore J.L."/>
            <person name="Grigoriev I.V."/>
            <person name="Lindberg D.R."/>
            <person name="Seaver E.C."/>
            <person name="Weisblat D.A."/>
            <person name="Putnam N.H."/>
            <person name="Rokhsar D.S."/>
        </authorList>
    </citation>
    <scope>NUCLEOTIDE SEQUENCE</scope>
</reference>
<evidence type="ECO:0000256" key="1">
    <source>
        <dbReference type="SAM" id="Phobius"/>
    </source>
</evidence>
<keyword evidence="1" id="KW-0812">Transmembrane</keyword>
<dbReference type="EnsemblMetazoa" id="HelroT192581">
    <property type="protein sequence ID" value="HelroP192581"/>
    <property type="gene ID" value="HelroG192581"/>
</dbReference>
<keyword evidence="4" id="KW-1185">Reference proteome</keyword>
<dbReference type="RefSeq" id="XP_009021347.1">
    <property type="nucleotide sequence ID" value="XM_009023099.1"/>
</dbReference>
<dbReference type="AlphaFoldDB" id="T1FU34"/>
<organism evidence="3 4">
    <name type="scientific">Helobdella robusta</name>
    <name type="common">Californian leech</name>
    <dbReference type="NCBI Taxonomy" id="6412"/>
    <lineage>
        <taxon>Eukaryota</taxon>
        <taxon>Metazoa</taxon>
        <taxon>Spiralia</taxon>
        <taxon>Lophotrochozoa</taxon>
        <taxon>Annelida</taxon>
        <taxon>Clitellata</taxon>
        <taxon>Hirudinea</taxon>
        <taxon>Rhynchobdellida</taxon>
        <taxon>Glossiphoniidae</taxon>
        <taxon>Helobdella</taxon>
    </lineage>
</organism>
<dbReference type="Proteomes" id="UP000015101">
    <property type="component" value="Unassembled WGS sequence"/>
</dbReference>
<reference evidence="3" key="3">
    <citation type="submission" date="2015-06" db="UniProtKB">
        <authorList>
            <consortium name="EnsemblMetazoa"/>
        </authorList>
    </citation>
    <scope>IDENTIFICATION</scope>
</reference>
<feature type="transmembrane region" description="Helical" evidence="1">
    <location>
        <begin position="222"/>
        <end position="242"/>
    </location>
</feature>
<evidence type="ECO:0000313" key="3">
    <source>
        <dbReference type="EnsemblMetazoa" id="HelroP192581"/>
    </source>
</evidence>
<evidence type="ECO:0000313" key="4">
    <source>
        <dbReference type="Proteomes" id="UP000015101"/>
    </source>
</evidence>
<dbReference type="EMBL" id="KB096900">
    <property type="protein sequence ID" value="ESO00710.1"/>
    <property type="molecule type" value="Genomic_DNA"/>
</dbReference>
<sequence length="245" mass="28512">MEVRYVIKGFFIQPIIFLLLIFNPQLNLNCFVECSDNDSTGTNQTKLRQQKRNAMNTSTPQQQQQPPIQFQFDYGFEYNVDDDQSVPDFYHYPYNPDEKLDKQQQQHINPESNIPEMREVRENTKSKKSMCYMCSYMHSKNPDHILGSKECDDPFEESDWDELLLVPCSGQCYKHFSKGPTTTTAADGSYRMIRGCSKKCNEKVEDPNDLTLCCNSDRCNTASQLTTFTFFRFVLVIFVILLPSF</sequence>
<reference evidence="4" key="1">
    <citation type="submission" date="2012-12" db="EMBL/GenBank/DDBJ databases">
        <authorList>
            <person name="Hellsten U."/>
            <person name="Grimwood J."/>
            <person name="Chapman J.A."/>
            <person name="Shapiro H."/>
            <person name="Aerts A."/>
            <person name="Otillar R.P."/>
            <person name="Terry A.Y."/>
            <person name="Boore J.L."/>
            <person name="Simakov O."/>
            <person name="Marletaz F."/>
            <person name="Cho S.-J."/>
            <person name="Edsinger-Gonzales E."/>
            <person name="Havlak P."/>
            <person name="Kuo D.-H."/>
            <person name="Larsson T."/>
            <person name="Lv J."/>
            <person name="Arendt D."/>
            <person name="Savage R."/>
            <person name="Osoegawa K."/>
            <person name="de Jong P."/>
            <person name="Lindberg D.R."/>
            <person name="Seaver E.C."/>
            <person name="Weisblat D.A."/>
            <person name="Putnam N.H."/>
            <person name="Grigoriev I.V."/>
            <person name="Rokhsar D.S."/>
        </authorList>
    </citation>
    <scope>NUCLEOTIDE SEQUENCE</scope>
</reference>
<protein>
    <submittedName>
        <fullName evidence="2 3">Uncharacterized protein</fullName>
    </submittedName>
</protein>
<evidence type="ECO:0000313" key="2">
    <source>
        <dbReference type="EMBL" id="ESO00710.1"/>
    </source>
</evidence>
<proteinExistence type="predicted"/>
<dbReference type="GeneID" id="20212330"/>